<dbReference type="Pfam" id="PF04955">
    <property type="entry name" value="HupE_UreJ"/>
    <property type="match status" value="1"/>
</dbReference>
<dbReference type="Proteomes" id="UP000831327">
    <property type="component" value="Chromosome"/>
</dbReference>
<feature type="transmembrane region" description="Helical" evidence="1">
    <location>
        <begin position="115"/>
        <end position="133"/>
    </location>
</feature>
<feature type="transmembrane region" description="Helical" evidence="1">
    <location>
        <begin position="170"/>
        <end position="188"/>
    </location>
</feature>
<protein>
    <submittedName>
        <fullName evidence="3">Urease accessory protein</fullName>
    </submittedName>
</protein>
<keyword evidence="1" id="KW-1133">Transmembrane helix</keyword>
<organism evidence="3 4">
    <name type="scientific">Roseomonas fluvialis</name>
    <dbReference type="NCBI Taxonomy" id="1750527"/>
    <lineage>
        <taxon>Bacteria</taxon>
        <taxon>Pseudomonadati</taxon>
        <taxon>Pseudomonadota</taxon>
        <taxon>Alphaproteobacteria</taxon>
        <taxon>Acetobacterales</taxon>
        <taxon>Roseomonadaceae</taxon>
        <taxon>Roseomonas</taxon>
    </lineage>
</organism>
<keyword evidence="2" id="KW-0732">Signal</keyword>
<evidence type="ECO:0000256" key="1">
    <source>
        <dbReference type="SAM" id="Phobius"/>
    </source>
</evidence>
<dbReference type="RefSeq" id="WP_244459762.1">
    <property type="nucleotide sequence ID" value="NZ_AP025637.1"/>
</dbReference>
<sequence>MTIPWSRAFAPVLFLLAAGPAIAHAGAANGLGSGLAHPLLGLDHLIAMLAIGFWSSQVGLARAWLLPGTFLGGLVVGILLGLLITPPGGTELLVSGSVVLLGVAVGIGGPRRVELAFPLAAAIGLIHGFAHGAEIGDSVVLTIIGMLVGSALLLTIGYVGGRWLGKRDSLVQTGGAGVIAAGLVLFLMA</sequence>
<feature type="transmembrane region" description="Helical" evidence="1">
    <location>
        <begin position="139"/>
        <end position="158"/>
    </location>
</feature>
<reference evidence="3 4" key="1">
    <citation type="journal article" date="2016" name="Microbes Environ.">
        <title>Phylogenetically diverse aerobic anoxygenic phototrophic bacteria isolated from epilithic biofilms in Tama river, Japan.</title>
        <authorList>
            <person name="Hirose S."/>
            <person name="Matsuura K."/>
            <person name="Haruta S."/>
        </authorList>
    </citation>
    <scope>NUCLEOTIDE SEQUENCE [LARGE SCALE GENOMIC DNA]</scope>
    <source>
        <strain evidence="3 4">S08</strain>
    </source>
</reference>
<accession>A0ABM9C6I0</accession>
<evidence type="ECO:0000256" key="2">
    <source>
        <dbReference type="SAM" id="SignalP"/>
    </source>
</evidence>
<feature type="transmembrane region" description="Helical" evidence="1">
    <location>
        <begin position="63"/>
        <end position="84"/>
    </location>
</feature>
<dbReference type="InterPro" id="IPR007038">
    <property type="entry name" value="HupE_UreJ"/>
</dbReference>
<feature type="signal peptide" evidence="2">
    <location>
        <begin position="1"/>
        <end position="23"/>
    </location>
</feature>
<proteinExistence type="predicted"/>
<keyword evidence="1" id="KW-0472">Membrane</keyword>
<feature type="chain" id="PRO_5046099557" evidence="2">
    <location>
        <begin position="24"/>
        <end position="189"/>
    </location>
</feature>
<keyword evidence="4" id="KW-1185">Reference proteome</keyword>
<evidence type="ECO:0000313" key="4">
    <source>
        <dbReference type="Proteomes" id="UP000831327"/>
    </source>
</evidence>
<gene>
    <name evidence="3" type="ORF">Rmf_24920</name>
</gene>
<feature type="transmembrane region" description="Helical" evidence="1">
    <location>
        <begin position="90"/>
        <end position="108"/>
    </location>
</feature>
<name>A0ABM9C6I0_9PROT</name>
<feature type="transmembrane region" description="Helical" evidence="1">
    <location>
        <begin position="35"/>
        <end position="56"/>
    </location>
</feature>
<evidence type="ECO:0000313" key="3">
    <source>
        <dbReference type="EMBL" id="BDG72563.1"/>
    </source>
</evidence>
<dbReference type="PIRSF" id="PIRSF016919">
    <property type="entry name" value="HupE_UreJ"/>
    <property type="match status" value="1"/>
</dbReference>
<keyword evidence="1" id="KW-0812">Transmembrane</keyword>
<dbReference type="EMBL" id="AP025637">
    <property type="protein sequence ID" value="BDG72563.1"/>
    <property type="molecule type" value="Genomic_DNA"/>
</dbReference>